<dbReference type="SUPFAM" id="SSF49899">
    <property type="entry name" value="Concanavalin A-like lectins/glucanases"/>
    <property type="match status" value="1"/>
</dbReference>
<gene>
    <name evidence="3" type="ORF">PA6_008_00310</name>
</gene>
<reference evidence="3" key="1">
    <citation type="submission" date="2024-09" db="EMBL/GenBank/DDBJ databases">
        <title>Whole genome shotgun sequence of Pseudomonas alcaligenes NBRC 14159.</title>
        <authorList>
            <person name="Yoshida I."/>
            <person name="Hosoyama A."/>
            <person name="Tsuchikane K."/>
            <person name="Noguchi M."/>
            <person name="Hirakata S."/>
            <person name="Ando Y."/>
            <person name="Ohji S."/>
            <person name="Yamazoe A."/>
            <person name="Yamazaki S."/>
            <person name="Fujita N."/>
        </authorList>
    </citation>
    <scope>NUCLEOTIDE SEQUENCE</scope>
    <source>
        <strain evidence="3">NBRC 14159</strain>
    </source>
</reference>
<dbReference type="InterPro" id="IPR013320">
    <property type="entry name" value="ConA-like_dom_sf"/>
</dbReference>
<feature type="domain" description="DUF6701" evidence="2">
    <location>
        <begin position="691"/>
        <end position="1270"/>
    </location>
</feature>
<organism evidence="3 4">
    <name type="scientific">Aquipseudomonas alcaligenes (strain ATCC 14909 / DSM 50342 / CCUG 1425 / JCM 20561 / NBRC 14159 / NCIMB 9945 / NCTC 10367 / 1577)</name>
    <name type="common">Pseudomonas alcaligenes</name>
    <dbReference type="NCBI Taxonomy" id="1215092"/>
    <lineage>
        <taxon>Bacteria</taxon>
        <taxon>Pseudomonadati</taxon>
        <taxon>Pseudomonadota</taxon>
        <taxon>Gammaproteobacteria</taxon>
        <taxon>Pseudomonadales</taxon>
        <taxon>Pseudomonadaceae</taxon>
        <taxon>Aquipseudomonas</taxon>
    </lineage>
</organism>
<dbReference type="eggNOG" id="COG3210">
    <property type="taxonomic scope" value="Bacteria"/>
</dbReference>
<dbReference type="InterPro" id="IPR046524">
    <property type="entry name" value="DUF6701"/>
</dbReference>
<dbReference type="AlphaFoldDB" id="U2ZLB6"/>
<evidence type="ECO:0000256" key="1">
    <source>
        <dbReference type="SAM" id="SignalP"/>
    </source>
</evidence>
<comment type="caution">
    <text evidence="3">The sequence shown here is derived from an EMBL/GenBank/DDBJ whole genome shotgun (WGS) entry which is preliminary data.</text>
</comment>
<dbReference type="Pfam" id="PF20419">
    <property type="entry name" value="DUF6701"/>
    <property type="match status" value="1"/>
</dbReference>
<accession>U2ZLB6</accession>
<dbReference type="EMBL" id="BATI01000008">
    <property type="protein sequence ID" value="GAD61827.1"/>
    <property type="molecule type" value="Genomic_DNA"/>
</dbReference>
<dbReference type="Gene3D" id="2.60.120.200">
    <property type="match status" value="1"/>
</dbReference>
<feature type="signal peptide" evidence="1">
    <location>
        <begin position="1"/>
        <end position="27"/>
    </location>
</feature>
<dbReference type="Proteomes" id="UP000016560">
    <property type="component" value="Unassembled WGS sequence"/>
</dbReference>
<evidence type="ECO:0000259" key="2">
    <source>
        <dbReference type="Pfam" id="PF20419"/>
    </source>
</evidence>
<dbReference type="STRING" id="43263.A0T30_20305"/>
<evidence type="ECO:0000313" key="3">
    <source>
        <dbReference type="EMBL" id="GAD61827.1"/>
    </source>
</evidence>
<proteinExistence type="predicted"/>
<sequence length="1273" mass="129830">MIMRPSGLLRNLLLSIAGMLIAAQAQGAAYTLPSASFAPCQGAGNWNQATNTCSGQIRFASGDTLTSSSALTLTANGGFTLRGNTIGTASNPITLQAAYNAIETIAPHAATIINGSVRNDSAAITLTNVTINGSLETASGSVTLTNSSVTGNVMGTGNGSLSNTNVGGNVSFRNGLSITGGILSGAASTNGNASFTNTSVIGAVTATNGITASNSNFSGTITATNGASSFTGGTINADINGDCCKITISGAYVTGNISSANELEINNSTITGTISNDNRITFNNSTVYGNVTGGGWNNSISGTGSSKVYGTCTPSVTSPTTLCDSSPVTACFTDNFDRASLGTDNWAVTSRNGSFGVPRTVGNRLRLTDNTGNVATGATLQRLLPASGNFVQVQFKYYAYNGNGADGVAVIFSDASITPQPGGYGGSLGYAQLNGTSGFAGGWAGIALDEYGNFSNPTETRVGGPGLRQDSVSIRGSGSGTTGYRYAAGTAANLSPGIDVSGSTAGPGHTYRITLDSRVSGRTMVMVERNTGSGFTTLIPSFDIRTVTNQASLPSDFFLSLTGSTGGSNNIHELDDLQVCATRINPIGAQIDHFEFSYSGTALTCNPQPVTIRACLNSSCSSLYTDPVSVTLNPASSWSAIAPASVSGSTITFTGGTAQVRLGRPTAGTVSLGVQSSVPATKPLSVPVCSTSGCQISYANSGLLLQVPNMLAAKPTAATLSAVRKADNALQCVPAFANVTRSVSFTSAYSNPSSGTQPVVVNGSNVGAAAVSLNLNFDATGTAPLTVRYDDAGEMKLRARYVGGAGSGDEGLVLDNSNTDDLFVSKPYGLCLQRPASITGDLSNCNGAGCAVFPGGIRAGDSFPLSIRAVGWQADGEALTAAQLCSGNITTPNFRHDGIKLTSAVVAPSGGDNGVVTPLNYNHALGNATLSNPAVSEVGVFTITATPPANGYLDGETVSGGSSDLVGRFIPAYLRAEGNASLTPSCGSAFSYQGQPMGFSSGRQPTLTVTARNRSGVVTRNYDRGAFWRLGAPAAGAYASITGIATLDARLASDGTATLAVAEADNGDGKRIYSWTGERLLYKQALLPSVDDYPFDAKVEQRFPAASLTDADGACHGTGGACQDYVYTFSDQPGSEVRLGRLRIGNAHGSELQSLSLPLVVESWQNIAGGSFQREGMDTCTNLGTPALDMFTGNLALGETTPTLVGLSAGGGSVSLSAPGAGNDGSVQVSFPASPSWLQYPWDGANRQLARGLASFGIYRGAAPLIFRRELYR</sequence>
<keyword evidence="4" id="KW-1185">Reference proteome</keyword>
<keyword evidence="1" id="KW-0732">Signal</keyword>
<protein>
    <recommendedName>
        <fullName evidence="2">DUF6701 domain-containing protein</fullName>
    </recommendedName>
</protein>
<name>U2ZLB6_AQUA1</name>
<evidence type="ECO:0000313" key="4">
    <source>
        <dbReference type="Proteomes" id="UP000016560"/>
    </source>
</evidence>
<feature type="chain" id="PRO_5004637216" description="DUF6701 domain-containing protein" evidence="1">
    <location>
        <begin position="28"/>
        <end position="1273"/>
    </location>
</feature>